<proteinExistence type="predicted"/>
<dbReference type="AlphaFoldDB" id="A0A9J7DY24"/>
<gene>
    <name evidence="4" type="primary">LOC111351157</name>
</gene>
<feature type="domain" description="PiggyBac transposable element-derived protein" evidence="2">
    <location>
        <begin position="195"/>
        <end position="536"/>
    </location>
</feature>
<dbReference type="Proteomes" id="UP000301870">
    <property type="component" value="Chromosome 12"/>
</dbReference>
<keyword evidence="3" id="KW-1185">Reference proteome</keyword>
<name>A0A9J7DY24_SPOLT</name>
<evidence type="ECO:0000259" key="2">
    <source>
        <dbReference type="Pfam" id="PF13843"/>
    </source>
</evidence>
<dbReference type="OrthoDB" id="118105at2759"/>
<dbReference type="PANTHER" id="PTHR46599:SF3">
    <property type="entry name" value="PIGGYBAC TRANSPOSABLE ELEMENT-DERIVED PROTEIN 4"/>
    <property type="match status" value="1"/>
</dbReference>
<dbReference type="GeneID" id="111351157"/>
<dbReference type="InterPro" id="IPR029526">
    <property type="entry name" value="PGBD"/>
</dbReference>
<sequence length="606" mass="70092">MMCLHKLPRTIIRPLRLAHRLLWWMLLRRKRTSQIVFINLIGKRFQIVKFHQNRGGKHFSKAMARKGNRIFCLADCEVEEYLMAETSDTEDALNLDDEDQSFLLEDMQAGFSEAVIGPPRPSESTQNPGPSSDSYSLSRDPVPEFKWKNNIYQPYIFSDTNYEFGKINISQELQSLKPIDIFEAVTNIKLLIEGLIIPESLRYAHQNGSVFTTDFQEITAFIGMNYVMGYHVLPTLRSYWSTEPDMGVPYIAKVMPLSRFEEIRRNLHFCDNASQPYPTSSSFDRAYKIRLVMNYFNSSFQSAMNNTITQAIDEHMVKFKGHNIMRQYMQNKPIKRGFKMWCRADSKTGYLFQFDLYTGKKNSGPEIGLGESVVLDLTQALVGLGCEIYFDNFFNSPMLQYKLAKQNLKACGTVRTQRKNNPKNLPLDKDMKRGDIYATSFEGISFVKWMDNKAVHLLTNFLSPVPTRKVKRKQIGSAQCLEITCPDIVHKYNKNMGGVDLMDQKKVTYEVDRKSKIKYYLRLFFYLLDIAMNNSYIVYEKLHAQHRVEGHLLSSLEYRQVVARAMIGNFSIRKHALPSTSMTKKRIQNLGQTVFTFTGNDKGIFT</sequence>
<dbReference type="KEGG" id="sliu:111351157"/>
<reference evidence="4" key="1">
    <citation type="submission" date="2025-08" db="UniProtKB">
        <authorList>
            <consortium name="RefSeq"/>
        </authorList>
    </citation>
    <scope>IDENTIFICATION</scope>
    <source>
        <strain evidence="4">Ishihara</strain>
        <tissue evidence="4">Whole body</tissue>
    </source>
</reference>
<accession>A0A9J7DY24</accession>
<organism evidence="3 4">
    <name type="scientific">Spodoptera litura</name>
    <name type="common">Asian cotton leafworm</name>
    <dbReference type="NCBI Taxonomy" id="69820"/>
    <lineage>
        <taxon>Eukaryota</taxon>
        <taxon>Metazoa</taxon>
        <taxon>Ecdysozoa</taxon>
        <taxon>Arthropoda</taxon>
        <taxon>Hexapoda</taxon>
        <taxon>Insecta</taxon>
        <taxon>Pterygota</taxon>
        <taxon>Neoptera</taxon>
        <taxon>Endopterygota</taxon>
        <taxon>Lepidoptera</taxon>
        <taxon>Glossata</taxon>
        <taxon>Ditrysia</taxon>
        <taxon>Noctuoidea</taxon>
        <taxon>Noctuidae</taxon>
        <taxon>Amphipyrinae</taxon>
        <taxon>Spodoptera</taxon>
    </lineage>
</organism>
<evidence type="ECO:0000313" key="3">
    <source>
        <dbReference type="Proteomes" id="UP000301870"/>
    </source>
</evidence>
<dbReference type="PANTHER" id="PTHR46599">
    <property type="entry name" value="PIGGYBAC TRANSPOSABLE ELEMENT-DERIVED PROTEIN 4"/>
    <property type="match status" value="1"/>
</dbReference>
<evidence type="ECO:0000256" key="1">
    <source>
        <dbReference type="SAM" id="MobiDB-lite"/>
    </source>
</evidence>
<dbReference type="RefSeq" id="XP_022818721.1">
    <property type="nucleotide sequence ID" value="XM_022962953.1"/>
</dbReference>
<dbReference type="Pfam" id="PF13843">
    <property type="entry name" value="DDE_Tnp_1_7"/>
    <property type="match status" value="1"/>
</dbReference>
<protein>
    <submittedName>
        <fullName evidence="4">PiggyBac transposable element-derived protein 4-like isoform X1</fullName>
    </submittedName>
</protein>
<feature type="region of interest" description="Disordered" evidence="1">
    <location>
        <begin position="115"/>
        <end position="138"/>
    </location>
</feature>
<feature type="compositionally biased region" description="Polar residues" evidence="1">
    <location>
        <begin position="122"/>
        <end position="137"/>
    </location>
</feature>
<evidence type="ECO:0000313" key="4">
    <source>
        <dbReference type="RefSeq" id="XP_022818721.1"/>
    </source>
</evidence>